<gene>
    <name evidence="1" type="ORF">KPL71_007070</name>
</gene>
<accession>A0ACB8LW12</accession>
<reference evidence="2" key="1">
    <citation type="journal article" date="2023" name="Hortic. Res.">
        <title>A chromosome-level phased genome enabling allele-level studies in sweet orange: a case study on citrus Huanglongbing tolerance.</title>
        <authorList>
            <person name="Wu B."/>
            <person name="Yu Q."/>
            <person name="Deng Z."/>
            <person name="Duan Y."/>
            <person name="Luo F."/>
            <person name="Gmitter F. Jr."/>
        </authorList>
    </citation>
    <scope>NUCLEOTIDE SEQUENCE [LARGE SCALE GENOMIC DNA]</scope>
    <source>
        <strain evidence="2">cv. Valencia</strain>
    </source>
</reference>
<evidence type="ECO:0000313" key="1">
    <source>
        <dbReference type="EMBL" id="KAH9777566.1"/>
    </source>
</evidence>
<dbReference type="EMBL" id="CM039172">
    <property type="protein sequence ID" value="KAH9777566.1"/>
    <property type="molecule type" value="Genomic_DNA"/>
</dbReference>
<keyword evidence="2" id="KW-1185">Reference proteome</keyword>
<proteinExistence type="predicted"/>
<name>A0ACB8LW12_CITSI</name>
<evidence type="ECO:0000313" key="2">
    <source>
        <dbReference type="Proteomes" id="UP000829398"/>
    </source>
</evidence>
<organism evidence="1 2">
    <name type="scientific">Citrus sinensis</name>
    <name type="common">Sweet orange</name>
    <name type="synonym">Citrus aurantium var. sinensis</name>
    <dbReference type="NCBI Taxonomy" id="2711"/>
    <lineage>
        <taxon>Eukaryota</taxon>
        <taxon>Viridiplantae</taxon>
        <taxon>Streptophyta</taxon>
        <taxon>Embryophyta</taxon>
        <taxon>Tracheophyta</taxon>
        <taxon>Spermatophyta</taxon>
        <taxon>Magnoliopsida</taxon>
        <taxon>eudicotyledons</taxon>
        <taxon>Gunneridae</taxon>
        <taxon>Pentapetalae</taxon>
        <taxon>rosids</taxon>
        <taxon>malvids</taxon>
        <taxon>Sapindales</taxon>
        <taxon>Rutaceae</taxon>
        <taxon>Aurantioideae</taxon>
        <taxon>Citrus</taxon>
    </lineage>
</organism>
<dbReference type="Proteomes" id="UP000829398">
    <property type="component" value="Chromosome 3"/>
</dbReference>
<protein>
    <submittedName>
        <fullName evidence="1">Uncharacterized protein</fullName>
    </submittedName>
</protein>
<comment type="caution">
    <text evidence="1">The sequence shown here is derived from an EMBL/GenBank/DDBJ whole genome shotgun (WGS) entry which is preliminary data.</text>
</comment>
<sequence length="764" mass="81348">MCSYFTKSTALLTKMAATAFIFLTLLFIFHFKKAHGTDQVSSVTERSNLQTYIVSVQQPEGSDLAESEYVENWHRSFLPYSLESSDVQQRPFYSYKNVISGFAAKLTEEEVQDMKKKNGFVSARPERKVRLQTTHSPSFLGLHQGMGVWKESNFGKGVIIGILDGGINPDHPSFSDEGMPPPPAKWKGRCDFSTCNNKLIGARTFNIEGNVKGTEPPIDVDGHGTHVAGTAAGAFVKNAESLGNAKGTAAGMAPYAHLAIYKVCFGGDVDCTESDLLAGLDAAIEDGVDVLSISIGGGSVPFFNDSIAVGSFAAIQKGIFVSCAAGNSGPFNSTISNEAPWILTVGASTLDRSIVATAKLGNREEFDGESVFQPKDFPQTPLPLVYAGMNGKPESAFCGNGSLSGIDVKGKVVLCERGGGIARIFKGEQVKNAGGAAMILMNDEPNAFSVIADPHVLPATHVSNDAGLKIKSYINSTATPMATIIFKGTVIGNSLAPTVVSFSSRGPNLASPGILKPDIIGPGLSILAAWFEPLDFNTNPKSIFNIMSGTSMACPHLSGIAALLKSSHPYWSPAAIKSALMTTADLLNMNGERIVDETLRPADIFAIGAGHVNPSRANDPGLVYDIQPDDYIPYLCGLGYSDKEVGILVHRPVVCSRIGKIPEAQLNYPSFSVTLGPAQTFTRTVTNVGQVYSSYAVNVVAPQGVVVSVKPSKLYFSKVNQKATYSVTFTRSGSGYTSGQFAQGYITWVSAKYSVRSPISVRLQ</sequence>